<dbReference type="SUPFAM" id="SSF56784">
    <property type="entry name" value="HAD-like"/>
    <property type="match status" value="1"/>
</dbReference>
<dbReference type="NCBIfam" id="NF006088">
    <property type="entry name" value="PRK08238.1"/>
    <property type="match status" value="1"/>
</dbReference>
<evidence type="ECO:0000256" key="4">
    <source>
        <dbReference type="ARBA" id="ARBA00022989"/>
    </source>
</evidence>
<dbReference type="InterPro" id="IPR044878">
    <property type="entry name" value="UbiA_sf"/>
</dbReference>
<sequence length="479" mass="53065">MNLRVQQLIDVPLAVDLDGTLISTDLLWESIFMLLKQNALYLFLLPIWLMSGKAHLKSEIAKRVTLDATTLPYRQDLVSFLRREVARGREVILVTAAAEPFARAVAAHLGIFSGVYHTDGTNNLAAHRKAKLLSELYGEGGFDYAGNDRADLAVFKAARSAIVVAPDAAADRYAKTHSSVRFEYGRPKIKTYLKMLRVHQWLKNLLVFAPAVLSHDITNPSVFLAATLGTIAFSLSASAIYILNDILDLPLDRQHPTKRNRPFAAGLLSIPFGLTVSASLLALTAVICLFLPVQFALVIGIYLVATTAYSLALKRMLLIDVICLAGLYSLRLIGGKMATGLPLSFWLLAFGLFFFLSLALVKRYVELQGTKVEEKDRIVGRGYRAEDMDIVGQSGVAAAFAAVLVLSLYIQSDEIQGLYSDPWLIWPLVPMVLYINVRIWILAHRREMYDDPVVFIATDWRSQLFIGTGVVLFTLASVF</sequence>
<dbReference type="InterPro" id="IPR023214">
    <property type="entry name" value="HAD_sf"/>
</dbReference>
<feature type="transmembrane region" description="Helical" evidence="6">
    <location>
        <begin position="223"/>
        <end position="243"/>
    </location>
</feature>
<organism evidence="7 8">
    <name type="scientific">Neorhizobium turbinariae</name>
    <dbReference type="NCBI Taxonomy" id="2937795"/>
    <lineage>
        <taxon>Bacteria</taxon>
        <taxon>Pseudomonadati</taxon>
        <taxon>Pseudomonadota</taxon>
        <taxon>Alphaproteobacteria</taxon>
        <taxon>Hyphomicrobiales</taxon>
        <taxon>Rhizobiaceae</taxon>
        <taxon>Rhizobium/Agrobacterium group</taxon>
        <taxon>Neorhizobium</taxon>
    </lineage>
</organism>
<dbReference type="PANTHER" id="PTHR11048:SF5">
    <property type="entry name" value="DECAPRENYL-PHOSPHATE PHOSPHORIBOSYLTRANSFERASE"/>
    <property type="match status" value="1"/>
</dbReference>
<dbReference type="Gene3D" id="1.10.357.140">
    <property type="entry name" value="UbiA prenyltransferase"/>
    <property type="match status" value="1"/>
</dbReference>
<keyword evidence="3 6" id="KW-0812">Transmembrane</keyword>
<accession>A0ABT0INV3</accession>
<keyword evidence="4 6" id="KW-1133">Transmembrane helix</keyword>
<evidence type="ECO:0000313" key="7">
    <source>
        <dbReference type="EMBL" id="MCK8779540.1"/>
    </source>
</evidence>
<keyword evidence="5 6" id="KW-0472">Membrane</keyword>
<dbReference type="PANTHER" id="PTHR11048">
    <property type="entry name" value="PRENYLTRANSFERASES"/>
    <property type="match status" value="1"/>
</dbReference>
<dbReference type="InterPro" id="IPR039653">
    <property type="entry name" value="Prenyltransferase"/>
</dbReference>
<dbReference type="RefSeq" id="WP_248682258.1">
    <property type="nucleotide sequence ID" value="NZ_JALPRY010000007.1"/>
</dbReference>
<feature type="transmembrane region" description="Helical" evidence="6">
    <location>
        <begin position="263"/>
        <end position="283"/>
    </location>
</feature>
<dbReference type="CDD" id="cd13963">
    <property type="entry name" value="PT_UbiA_2"/>
    <property type="match status" value="1"/>
</dbReference>
<dbReference type="Gene3D" id="3.40.50.1000">
    <property type="entry name" value="HAD superfamily/HAD-like"/>
    <property type="match status" value="1"/>
</dbReference>
<protein>
    <submittedName>
        <fullName evidence="7">UbiA family prenyltransferase</fullName>
    </submittedName>
</protein>
<reference evidence="7 8" key="1">
    <citation type="submission" date="2022-04" db="EMBL/GenBank/DDBJ databases">
        <title>Rhizobium coralii sp. nov., isolated from coral Turbinaria peltata.</title>
        <authorList>
            <person name="Sun H."/>
        </authorList>
    </citation>
    <scope>NUCLEOTIDE SEQUENCE [LARGE SCALE GENOMIC DNA]</scope>
    <source>
        <strain evidence="7 8">NTR19</strain>
    </source>
</reference>
<evidence type="ECO:0000256" key="6">
    <source>
        <dbReference type="SAM" id="Phobius"/>
    </source>
</evidence>
<gene>
    <name evidence="7" type="ORF">M0654_06025</name>
</gene>
<feature type="transmembrane region" description="Helical" evidence="6">
    <location>
        <begin position="423"/>
        <end position="441"/>
    </location>
</feature>
<comment type="caution">
    <text evidence="7">The sequence shown here is derived from an EMBL/GenBank/DDBJ whole genome shotgun (WGS) entry which is preliminary data.</text>
</comment>
<name>A0ABT0INV3_9HYPH</name>
<comment type="subcellular location">
    <subcellularLocation>
        <location evidence="1">Membrane</location>
        <topology evidence="1">Multi-pass membrane protein</topology>
    </subcellularLocation>
</comment>
<feature type="transmembrane region" description="Helical" evidence="6">
    <location>
        <begin position="340"/>
        <end position="361"/>
    </location>
</feature>
<feature type="transmembrane region" description="Helical" evidence="6">
    <location>
        <begin position="289"/>
        <end position="309"/>
    </location>
</feature>
<proteinExistence type="predicted"/>
<evidence type="ECO:0000313" key="8">
    <source>
        <dbReference type="Proteomes" id="UP001202827"/>
    </source>
</evidence>
<evidence type="ECO:0000256" key="3">
    <source>
        <dbReference type="ARBA" id="ARBA00022692"/>
    </source>
</evidence>
<dbReference type="Proteomes" id="UP001202827">
    <property type="component" value="Unassembled WGS sequence"/>
</dbReference>
<keyword evidence="8" id="KW-1185">Reference proteome</keyword>
<evidence type="ECO:0000256" key="1">
    <source>
        <dbReference type="ARBA" id="ARBA00004141"/>
    </source>
</evidence>
<dbReference type="Pfam" id="PF01040">
    <property type="entry name" value="UbiA"/>
    <property type="match status" value="1"/>
</dbReference>
<feature type="transmembrane region" description="Helical" evidence="6">
    <location>
        <begin position="390"/>
        <end position="411"/>
    </location>
</feature>
<feature type="transmembrane region" description="Helical" evidence="6">
    <location>
        <begin position="316"/>
        <end position="334"/>
    </location>
</feature>
<dbReference type="InterPro" id="IPR036412">
    <property type="entry name" value="HAD-like_sf"/>
</dbReference>
<evidence type="ECO:0000256" key="2">
    <source>
        <dbReference type="ARBA" id="ARBA00022475"/>
    </source>
</evidence>
<dbReference type="InterPro" id="IPR000537">
    <property type="entry name" value="UbiA_prenyltransferase"/>
</dbReference>
<keyword evidence="2" id="KW-1003">Cell membrane</keyword>
<dbReference type="EMBL" id="JALPRY010000007">
    <property type="protein sequence ID" value="MCK8779540.1"/>
    <property type="molecule type" value="Genomic_DNA"/>
</dbReference>
<evidence type="ECO:0000256" key="5">
    <source>
        <dbReference type="ARBA" id="ARBA00023136"/>
    </source>
</evidence>